<gene>
    <name evidence="1" type="primary">RvY_09198-1</name>
    <name evidence="1" type="synonym">RvY_09198.1</name>
    <name evidence="1" type="ORF">RvY_09198</name>
</gene>
<dbReference type="AlphaFoldDB" id="A0A1D1VAS1"/>
<evidence type="ECO:0000313" key="2">
    <source>
        <dbReference type="Proteomes" id="UP000186922"/>
    </source>
</evidence>
<name>A0A1D1VAS1_RAMVA</name>
<keyword evidence="2" id="KW-1185">Reference proteome</keyword>
<comment type="caution">
    <text evidence="1">The sequence shown here is derived from an EMBL/GenBank/DDBJ whole genome shotgun (WGS) entry which is preliminary data.</text>
</comment>
<organism evidence="1 2">
    <name type="scientific">Ramazzottius varieornatus</name>
    <name type="common">Water bear</name>
    <name type="synonym">Tardigrade</name>
    <dbReference type="NCBI Taxonomy" id="947166"/>
    <lineage>
        <taxon>Eukaryota</taxon>
        <taxon>Metazoa</taxon>
        <taxon>Ecdysozoa</taxon>
        <taxon>Tardigrada</taxon>
        <taxon>Eutardigrada</taxon>
        <taxon>Parachela</taxon>
        <taxon>Hypsibioidea</taxon>
        <taxon>Ramazzottiidae</taxon>
        <taxon>Ramazzottius</taxon>
    </lineage>
</organism>
<accession>A0A1D1VAS1</accession>
<reference evidence="1 2" key="1">
    <citation type="journal article" date="2016" name="Nat. Commun.">
        <title>Extremotolerant tardigrade genome and improved radiotolerance of human cultured cells by tardigrade-unique protein.</title>
        <authorList>
            <person name="Hashimoto T."/>
            <person name="Horikawa D.D."/>
            <person name="Saito Y."/>
            <person name="Kuwahara H."/>
            <person name="Kozuka-Hata H."/>
            <person name="Shin-I T."/>
            <person name="Minakuchi Y."/>
            <person name="Ohishi K."/>
            <person name="Motoyama A."/>
            <person name="Aizu T."/>
            <person name="Enomoto A."/>
            <person name="Kondo K."/>
            <person name="Tanaka S."/>
            <person name="Hara Y."/>
            <person name="Koshikawa S."/>
            <person name="Sagara H."/>
            <person name="Miura T."/>
            <person name="Yokobori S."/>
            <person name="Miyagawa K."/>
            <person name="Suzuki Y."/>
            <person name="Kubo T."/>
            <person name="Oyama M."/>
            <person name="Kohara Y."/>
            <person name="Fujiyama A."/>
            <person name="Arakawa K."/>
            <person name="Katayama T."/>
            <person name="Toyoda A."/>
            <person name="Kunieda T."/>
        </authorList>
    </citation>
    <scope>NUCLEOTIDE SEQUENCE [LARGE SCALE GENOMIC DNA]</scope>
    <source>
        <strain evidence="1 2">YOKOZUNA-1</strain>
    </source>
</reference>
<dbReference type="EMBL" id="BDGG01000004">
    <property type="protein sequence ID" value="GAU97990.1"/>
    <property type="molecule type" value="Genomic_DNA"/>
</dbReference>
<dbReference type="Proteomes" id="UP000186922">
    <property type="component" value="Unassembled WGS sequence"/>
</dbReference>
<proteinExistence type="predicted"/>
<sequence>MELMQPELQKIIETDWIFRTILGRVPPSHGALSPSTGCVSVFVGDPDSLLVARSLMFQAALSVCDTGGNAVYFTPTRWVSLPVKMCEIPYPDLSSLRRLKMVYRTNPRDTVRALLEDIKKTSGTMLLFVCIEDLTAMCRAVARKTDWSVVKSMASVLCSLEEVVLSARLTGGSLRIVGWMDKSMELQCKEVFQRFGVQTSHLTATTDTVRAQLFGPTGKDTPVHEISLSVTPEGLKYEKLPRVDVKDTSGDNGIDS</sequence>
<protein>
    <submittedName>
        <fullName evidence="1">Uncharacterized protein</fullName>
    </submittedName>
</protein>
<evidence type="ECO:0000313" key="1">
    <source>
        <dbReference type="EMBL" id="GAU97990.1"/>
    </source>
</evidence>